<keyword evidence="3" id="KW-1185">Reference proteome</keyword>
<protein>
    <submittedName>
        <fullName evidence="2">Receptor-like cytosolic serine/threonine-protein kinase RBK1</fullName>
    </submittedName>
</protein>
<dbReference type="Proteomes" id="UP001140949">
    <property type="component" value="Unassembled WGS sequence"/>
</dbReference>
<sequence length="93" mass="10491">MCNESFILHDMYIYKMHILLDMVYVSSGIRLLSSSSFLLSVIIFSSFVDTKAGNVRVAINLFQEVHRYGSTSKLFASYTAKKDDMPHVYGIAG</sequence>
<organism evidence="2 3">
    <name type="scientific">Iris pallida</name>
    <name type="common">Sweet iris</name>
    <dbReference type="NCBI Taxonomy" id="29817"/>
    <lineage>
        <taxon>Eukaryota</taxon>
        <taxon>Viridiplantae</taxon>
        <taxon>Streptophyta</taxon>
        <taxon>Embryophyta</taxon>
        <taxon>Tracheophyta</taxon>
        <taxon>Spermatophyta</taxon>
        <taxon>Magnoliopsida</taxon>
        <taxon>Liliopsida</taxon>
        <taxon>Asparagales</taxon>
        <taxon>Iridaceae</taxon>
        <taxon>Iridoideae</taxon>
        <taxon>Irideae</taxon>
        <taxon>Iris</taxon>
    </lineage>
</organism>
<accession>A0AAX6I301</accession>
<keyword evidence="2" id="KW-0808">Transferase</keyword>
<keyword evidence="2" id="KW-0418">Kinase</keyword>
<evidence type="ECO:0000313" key="3">
    <source>
        <dbReference type="Proteomes" id="UP001140949"/>
    </source>
</evidence>
<reference evidence="2" key="2">
    <citation type="submission" date="2023-04" db="EMBL/GenBank/DDBJ databases">
        <authorList>
            <person name="Bruccoleri R.E."/>
            <person name="Oakeley E.J."/>
            <person name="Faust A.-M."/>
            <person name="Dessus-Babus S."/>
            <person name="Altorfer M."/>
            <person name="Burckhardt D."/>
            <person name="Oertli M."/>
            <person name="Naumann U."/>
            <person name="Petersen F."/>
            <person name="Wong J."/>
        </authorList>
    </citation>
    <scope>NUCLEOTIDE SEQUENCE</scope>
    <source>
        <strain evidence="2">GSM-AAB239-AS_SAM_17_03QT</strain>
        <tissue evidence="2">Leaf</tissue>
    </source>
</reference>
<keyword evidence="2" id="KW-0675">Receptor</keyword>
<proteinExistence type="predicted"/>
<feature type="transmembrane region" description="Helical" evidence="1">
    <location>
        <begin position="29"/>
        <end position="48"/>
    </location>
</feature>
<keyword evidence="1" id="KW-0472">Membrane</keyword>
<keyword evidence="1" id="KW-0812">Transmembrane</keyword>
<dbReference type="EMBL" id="JANAVB010005397">
    <property type="protein sequence ID" value="KAJ6847532.1"/>
    <property type="molecule type" value="Genomic_DNA"/>
</dbReference>
<dbReference type="AlphaFoldDB" id="A0AAX6I301"/>
<reference evidence="2" key="1">
    <citation type="journal article" date="2023" name="GigaByte">
        <title>Genome assembly of the bearded iris, Iris pallida Lam.</title>
        <authorList>
            <person name="Bruccoleri R.E."/>
            <person name="Oakeley E.J."/>
            <person name="Faust A.M.E."/>
            <person name="Altorfer M."/>
            <person name="Dessus-Babus S."/>
            <person name="Burckhardt D."/>
            <person name="Oertli M."/>
            <person name="Naumann U."/>
            <person name="Petersen F."/>
            <person name="Wong J."/>
        </authorList>
    </citation>
    <scope>NUCLEOTIDE SEQUENCE</scope>
    <source>
        <strain evidence="2">GSM-AAB239-AS_SAM_17_03QT</strain>
    </source>
</reference>
<evidence type="ECO:0000313" key="2">
    <source>
        <dbReference type="EMBL" id="KAJ6847532.1"/>
    </source>
</evidence>
<dbReference type="GO" id="GO:0016301">
    <property type="term" value="F:kinase activity"/>
    <property type="evidence" value="ECO:0007669"/>
    <property type="project" value="UniProtKB-KW"/>
</dbReference>
<keyword evidence="1" id="KW-1133">Transmembrane helix</keyword>
<name>A0AAX6I301_IRIPA</name>
<comment type="caution">
    <text evidence="2">The sequence shown here is derived from an EMBL/GenBank/DDBJ whole genome shotgun (WGS) entry which is preliminary data.</text>
</comment>
<evidence type="ECO:0000256" key="1">
    <source>
        <dbReference type="SAM" id="Phobius"/>
    </source>
</evidence>
<gene>
    <name evidence="2" type="ORF">M6B38_277225</name>
</gene>